<organism evidence="3 4">
    <name type="scientific">Diploptera punctata</name>
    <name type="common">Pacific beetle cockroach</name>
    <dbReference type="NCBI Taxonomy" id="6984"/>
    <lineage>
        <taxon>Eukaryota</taxon>
        <taxon>Metazoa</taxon>
        <taxon>Ecdysozoa</taxon>
        <taxon>Arthropoda</taxon>
        <taxon>Hexapoda</taxon>
        <taxon>Insecta</taxon>
        <taxon>Pterygota</taxon>
        <taxon>Neoptera</taxon>
        <taxon>Polyneoptera</taxon>
        <taxon>Dictyoptera</taxon>
        <taxon>Blattodea</taxon>
        <taxon>Blaberoidea</taxon>
        <taxon>Blaberidae</taxon>
        <taxon>Diplopterinae</taxon>
        <taxon>Diploptera</taxon>
    </lineage>
</organism>
<keyword evidence="4" id="KW-1185">Reference proteome</keyword>
<evidence type="ECO:0000313" key="3">
    <source>
        <dbReference type="EMBL" id="KAJ9589697.1"/>
    </source>
</evidence>
<reference evidence="3" key="2">
    <citation type="submission" date="2023-05" db="EMBL/GenBank/DDBJ databases">
        <authorList>
            <person name="Fouks B."/>
        </authorList>
    </citation>
    <scope>NUCLEOTIDE SEQUENCE</scope>
    <source>
        <strain evidence="3">Stay&amp;Tobe</strain>
        <tissue evidence="3">Testes</tissue>
    </source>
</reference>
<dbReference type="InterPro" id="IPR036047">
    <property type="entry name" value="F-box-like_dom_sf"/>
</dbReference>
<proteinExistence type="predicted"/>
<dbReference type="Pfam" id="PF12937">
    <property type="entry name" value="F-box-like"/>
    <property type="match status" value="1"/>
</dbReference>
<feature type="domain" description="F-box" evidence="2">
    <location>
        <begin position="29"/>
        <end position="76"/>
    </location>
</feature>
<reference evidence="3" key="1">
    <citation type="journal article" date="2023" name="IScience">
        <title>Live-bearing cockroach genome reveals convergent evolutionary mechanisms linked to viviparity in insects and beyond.</title>
        <authorList>
            <person name="Fouks B."/>
            <person name="Harrison M.C."/>
            <person name="Mikhailova A.A."/>
            <person name="Marchal E."/>
            <person name="English S."/>
            <person name="Carruthers M."/>
            <person name="Jennings E.C."/>
            <person name="Chiamaka E.L."/>
            <person name="Frigard R.A."/>
            <person name="Pippel M."/>
            <person name="Attardo G.M."/>
            <person name="Benoit J.B."/>
            <person name="Bornberg-Bauer E."/>
            <person name="Tobe S.S."/>
        </authorList>
    </citation>
    <scope>NUCLEOTIDE SEQUENCE</scope>
    <source>
        <strain evidence="3">Stay&amp;Tobe</strain>
    </source>
</reference>
<accession>A0AAD8A0R5</accession>
<dbReference type="SMART" id="SM00367">
    <property type="entry name" value="LRR_CC"/>
    <property type="match status" value="7"/>
</dbReference>
<dbReference type="AlphaFoldDB" id="A0AAD8A0R5"/>
<gene>
    <name evidence="3" type="ORF">L9F63_017103</name>
</gene>
<dbReference type="GO" id="GO:0031146">
    <property type="term" value="P:SCF-dependent proteasomal ubiquitin-dependent protein catabolic process"/>
    <property type="evidence" value="ECO:0007669"/>
    <property type="project" value="TreeGrafter"/>
</dbReference>
<comment type="caution">
    <text evidence="3">The sequence shown here is derived from an EMBL/GenBank/DDBJ whole genome shotgun (WGS) entry which is preliminary data.</text>
</comment>
<dbReference type="PANTHER" id="PTHR13318">
    <property type="entry name" value="PARTNER OF PAIRED, ISOFORM B-RELATED"/>
    <property type="match status" value="1"/>
</dbReference>
<protein>
    <recommendedName>
        <fullName evidence="2">F-box domain-containing protein</fullName>
    </recommendedName>
</protein>
<dbReference type="SUPFAM" id="SSF52047">
    <property type="entry name" value="RNI-like"/>
    <property type="match status" value="1"/>
</dbReference>
<dbReference type="InterPro" id="IPR032675">
    <property type="entry name" value="LRR_dom_sf"/>
</dbReference>
<sequence>MANARLTLMEKVIPSHESSKISSLVTKRINSINYFPDELLLKILSYFTAEELCLVIAEVCERWNALAKDVILWENLTYTCKREPTFTSVVKVLKRAPNLRSFVIMYRKDAVQLLELLFGNCVGIKRLEINHCNLGNDCMDVLHKIMAFCPVLEELVLVGDYVPSTSARSTISQHRKRSRFNLTHCKVLKRPPNLKSLEIKERDDAVQLLEHLFDKCNGIKRLEIKFCNLEDNIMHRLDKIVAFYPELEELGLIGCEELTSTTASNIGQLRELSKLNFSHCRDLKRNCLKKAIENGSKLKELYLERFVRLLDDDLIHVISKVGAQLTTLKLYGNELTDDSFCYLEHCTRLQVLDVSNCTLMTDKGLLEGIGALQELRSLSLHETCYLTSPAWSTFLDRPAMARLIYLKLNECPKIDDYGLEGIANRCVHLKTLSLGRCYEVTDAGIMKIICNCKKLQILDLERVLRITGTGYLDLVPTHLPLLKRLNLSECNLIPEELLLELVAAMPQLEVRNRHGLVPSQKIEDFSFWIHWKNCYFEN</sequence>
<dbReference type="EMBL" id="JASPKZ010004918">
    <property type="protein sequence ID" value="KAJ9589697.1"/>
    <property type="molecule type" value="Genomic_DNA"/>
</dbReference>
<dbReference type="SUPFAM" id="SSF81383">
    <property type="entry name" value="F-box domain"/>
    <property type="match status" value="1"/>
</dbReference>
<dbReference type="Gene3D" id="3.80.10.10">
    <property type="entry name" value="Ribonuclease Inhibitor"/>
    <property type="match status" value="3"/>
</dbReference>
<name>A0AAD8A0R5_DIPPU</name>
<dbReference type="GO" id="GO:0019005">
    <property type="term" value="C:SCF ubiquitin ligase complex"/>
    <property type="evidence" value="ECO:0007669"/>
    <property type="project" value="TreeGrafter"/>
</dbReference>
<evidence type="ECO:0000259" key="2">
    <source>
        <dbReference type="PROSITE" id="PS50181"/>
    </source>
</evidence>
<dbReference type="InterPro" id="IPR006553">
    <property type="entry name" value="Leu-rich_rpt_Cys-con_subtyp"/>
</dbReference>
<dbReference type="Proteomes" id="UP001233999">
    <property type="component" value="Unassembled WGS sequence"/>
</dbReference>
<dbReference type="PROSITE" id="PS50181">
    <property type="entry name" value="FBOX"/>
    <property type="match status" value="1"/>
</dbReference>
<dbReference type="InterPro" id="IPR001810">
    <property type="entry name" value="F-box_dom"/>
</dbReference>
<keyword evidence="1" id="KW-0833">Ubl conjugation pathway</keyword>
<evidence type="ECO:0000313" key="4">
    <source>
        <dbReference type="Proteomes" id="UP001233999"/>
    </source>
</evidence>
<evidence type="ECO:0000256" key="1">
    <source>
        <dbReference type="ARBA" id="ARBA00022786"/>
    </source>
</evidence>